<evidence type="ECO:0000256" key="2">
    <source>
        <dbReference type="SAM" id="Phobius"/>
    </source>
</evidence>
<evidence type="ECO:0000313" key="4">
    <source>
        <dbReference type="Proteomes" id="UP001165136"/>
    </source>
</evidence>
<accession>A0A9W6VJH6</accession>
<feature type="transmembrane region" description="Helical" evidence="2">
    <location>
        <begin position="118"/>
        <end position="138"/>
    </location>
</feature>
<feature type="transmembrane region" description="Helical" evidence="2">
    <location>
        <begin position="49"/>
        <end position="70"/>
    </location>
</feature>
<gene>
    <name evidence="3" type="ORF">Atai01_51300</name>
</gene>
<dbReference type="AlphaFoldDB" id="A0A9W6VJH6"/>
<sequence length="192" mass="20610">MTRKPDGRAAITAAVLAIQGALVAALLLYEDIYLIRLVSFLDGTWSLWVLLAVCLVELFTLLPGGIMVLARKRAGRWLIVLGCLVHLALGIAVLGSGMPVTVRGLGLDTRQSSPESPLILLVALIPAVLTLVLVLLPYTTDWLAWRDPSSFLSRTPYYGPPSGYGPQPTASQQPYGQQSHGQQSGYFPPASS</sequence>
<feature type="transmembrane region" description="Helical" evidence="2">
    <location>
        <begin position="9"/>
        <end position="29"/>
    </location>
</feature>
<keyword evidence="4" id="KW-1185">Reference proteome</keyword>
<keyword evidence="2" id="KW-0812">Transmembrane</keyword>
<dbReference type="Proteomes" id="UP001165136">
    <property type="component" value="Unassembled WGS sequence"/>
</dbReference>
<keyword evidence="2" id="KW-1133">Transmembrane helix</keyword>
<evidence type="ECO:0000313" key="3">
    <source>
        <dbReference type="EMBL" id="GLY68511.1"/>
    </source>
</evidence>
<organism evidence="3 4">
    <name type="scientific">Amycolatopsis taiwanensis</name>
    <dbReference type="NCBI Taxonomy" id="342230"/>
    <lineage>
        <taxon>Bacteria</taxon>
        <taxon>Bacillati</taxon>
        <taxon>Actinomycetota</taxon>
        <taxon>Actinomycetes</taxon>
        <taxon>Pseudonocardiales</taxon>
        <taxon>Pseudonocardiaceae</taxon>
        <taxon>Amycolatopsis</taxon>
    </lineage>
</organism>
<evidence type="ECO:0000256" key="1">
    <source>
        <dbReference type="SAM" id="MobiDB-lite"/>
    </source>
</evidence>
<name>A0A9W6VJH6_9PSEU</name>
<reference evidence="3" key="1">
    <citation type="submission" date="2023-03" db="EMBL/GenBank/DDBJ databases">
        <title>Amycolatopsis taiwanensis NBRC 103393.</title>
        <authorList>
            <person name="Ichikawa N."/>
            <person name="Sato H."/>
            <person name="Tonouchi N."/>
        </authorList>
    </citation>
    <scope>NUCLEOTIDE SEQUENCE</scope>
    <source>
        <strain evidence="3">NBRC 103393</strain>
    </source>
</reference>
<protein>
    <submittedName>
        <fullName evidence="3">Uncharacterized protein</fullName>
    </submittedName>
</protein>
<comment type="caution">
    <text evidence="3">The sequence shown here is derived from an EMBL/GenBank/DDBJ whole genome shotgun (WGS) entry which is preliminary data.</text>
</comment>
<dbReference type="RefSeq" id="WP_285488444.1">
    <property type="nucleotide sequence ID" value="NZ_BSTI01000012.1"/>
</dbReference>
<feature type="region of interest" description="Disordered" evidence="1">
    <location>
        <begin position="162"/>
        <end position="192"/>
    </location>
</feature>
<proteinExistence type="predicted"/>
<keyword evidence="2" id="KW-0472">Membrane</keyword>
<dbReference type="EMBL" id="BSTI01000012">
    <property type="protein sequence ID" value="GLY68511.1"/>
    <property type="molecule type" value="Genomic_DNA"/>
</dbReference>
<feature type="compositionally biased region" description="Low complexity" evidence="1">
    <location>
        <begin position="162"/>
        <end position="185"/>
    </location>
</feature>
<feature type="transmembrane region" description="Helical" evidence="2">
    <location>
        <begin position="77"/>
        <end position="98"/>
    </location>
</feature>